<reference evidence="11" key="1">
    <citation type="submission" date="2025-08" db="UniProtKB">
        <authorList>
            <consortium name="Ensembl"/>
        </authorList>
    </citation>
    <scope>IDENTIFICATION</scope>
</reference>
<dbReference type="OMA" id="QGGMAPH"/>
<keyword evidence="12" id="KW-1185">Reference proteome</keyword>
<keyword evidence="9" id="KW-0175">Coiled coil</keyword>
<feature type="region of interest" description="Disordered" evidence="10">
    <location>
        <begin position="1319"/>
        <end position="1344"/>
    </location>
</feature>
<feature type="compositionally biased region" description="Pro residues" evidence="10">
    <location>
        <begin position="250"/>
        <end position="270"/>
    </location>
</feature>
<feature type="compositionally biased region" description="Polar residues" evidence="10">
    <location>
        <begin position="140"/>
        <end position="154"/>
    </location>
</feature>
<evidence type="ECO:0000256" key="2">
    <source>
        <dbReference type="ARBA" id="ARBA00022723"/>
    </source>
</evidence>
<evidence type="ECO:0000256" key="6">
    <source>
        <dbReference type="ARBA" id="ARBA00023015"/>
    </source>
</evidence>
<dbReference type="PANTHER" id="PTHR45888">
    <property type="entry name" value="HL01030P-RELATED"/>
    <property type="match status" value="1"/>
</dbReference>
<proteinExistence type="predicted"/>
<feature type="compositionally biased region" description="Low complexity" evidence="10">
    <location>
        <begin position="352"/>
        <end position="361"/>
    </location>
</feature>
<dbReference type="GeneTree" id="ENSGT00940000156707"/>
<feature type="compositionally biased region" description="Polar residues" evidence="10">
    <location>
        <begin position="221"/>
        <end position="244"/>
    </location>
</feature>
<keyword evidence="2" id="KW-0479">Metal-binding</keyword>
<feature type="compositionally biased region" description="Polar residues" evidence="10">
    <location>
        <begin position="1817"/>
        <end position="1828"/>
    </location>
</feature>
<keyword evidence="5" id="KW-0862">Zinc</keyword>
<organism evidence="11 12">
    <name type="scientific">Sphenodon punctatus</name>
    <name type="common">Tuatara</name>
    <name type="synonym">Hatteria punctata</name>
    <dbReference type="NCBI Taxonomy" id="8508"/>
    <lineage>
        <taxon>Eukaryota</taxon>
        <taxon>Metazoa</taxon>
        <taxon>Chordata</taxon>
        <taxon>Craniata</taxon>
        <taxon>Vertebrata</taxon>
        <taxon>Euteleostomi</taxon>
        <taxon>Lepidosauria</taxon>
        <taxon>Sphenodontia</taxon>
        <taxon>Sphenodontidae</taxon>
        <taxon>Sphenodon</taxon>
    </lineage>
</organism>
<feature type="region of interest" description="Disordered" evidence="10">
    <location>
        <begin position="1572"/>
        <end position="1592"/>
    </location>
</feature>
<evidence type="ECO:0000256" key="9">
    <source>
        <dbReference type="SAM" id="Coils"/>
    </source>
</evidence>
<feature type="region of interest" description="Disordered" evidence="10">
    <location>
        <begin position="951"/>
        <end position="970"/>
    </location>
</feature>
<keyword evidence="8" id="KW-0539">Nucleus</keyword>
<feature type="coiled-coil region" evidence="9">
    <location>
        <begin position="1244"/>
        <end position="1285"/>
    </location>
</feature>
<keyword evidence="4" id="KW-0863">Zinc-finger</keyword>
<sequence>MTPRMSQMEPQSPGLGHRPPDSHPLAPSPPSHPDLYRQSPYPDPYAQPPLTPRPQPPESCCTLPPRSLPSDPFSRVPASPQSQSSSQSPLTPRPLSNEAFCQSPVTPRFQSPDPYSRPPSRPQSRDPFTPLHKPPRPQISEASFKQVPVTSHNVQAGGGFPVAPPSGEPHAKGSQQPPFARSPGASVFPGSQPQMRFTFPPNEPLKGSPSHGLNSHFAPSKPQSTNYPSPGFHQASSPLGSGSATAEPYSLPPLRPPSVLPQQQPPPPPQQDSSLSYLPRAGMVPPADKKEDGASGPLNREQLPELPAGQEGSLSNISQTELEKQRQRQRLRELLIRQQIQRNNLRQEKESAAAAASSSQATWGSEASGQAFEQLSRGMAPYQAQDKGSLSGTPGGNKLPAAGTVQASYSQDERLARPTPAATPSTMDINGRPSAGPTQPFYPRSVFQGPSPQQQMWQQQQQAASVRLPIPSRFSQAPAHELNRPALGSLATRMPGPGEQLPTSPATLGAQFIELRHNAQKGAGGGAIGPAFPQQGPQARPRFFLPSDDGSSQAMRACVMPVQAPIMGSPGLQAQKTPVSVPPSPQGAEMSNSHRPHAKPVPQLPLPPSSLEMHHLPPRAGPKEVPAQPAVTDTASAPGKSHLGLVAGEVPVEPDLDDDFDTHKDLEDDDDDLANLSLDPDVAKGDDDLGNLDNLETNDPHLDDLLNGDEFDLLAYTDPELDTGDKKDIFNEHLRLVESANEKAEREALLKREPSAVPCLKGPSATGKPGEQESPPARDAPKAKEGPTIPCPTTVAPPAFRAQGSTSEKKIAAVPDAIKLEEGCLKASPCQFDTSERPPIKSEGAEKMTAALGLSMKAGQTLLSTGARTPGVRLSLGHFPTNNGVSDKVPYPGSGHPPLPTSNNAILEKFDLGGGSLGLANAQPPQADELCKIEASELPLLIEDLLEHEKKELQKKQQMSSQLPGGSQHLQPHTMLAHATTPSAQPHDGLVGPQLQLGMVARPQGMVGAQLMQQQRLVGAQQNPALTPHMGLAQNQTHVLAPQPQALTQKPMPGLQQQQQQQQQAMGLKPPQLGMQQPQQLANSFFPDTDLDKFAAEDIIDPIAKAKMVALKGIKKVMAQGSIGVAPGMNRQQVSLLAQRLSGTPALTEMQNHVPAGGGGQERSSDPAQARPNPPTFAQGVINEADQRQYEEWLFHTQQLLQMQLKVLEEQIGVHRKSRKALCAKQRTAKKAGREFPEADAEKLKLVTEQQSKIQKQLDQVRKQQKEHTNLMAEYRNKQQQHQQQSSAVLALSPSQSPHLMAKLPNQLLSSHGIQQGAPVTGLRLPQAPGSSGGSSSSSSSVSMAVQQSLPFMAQQHQGQGAMAVPGASNSFFPGNRLLQERQLQQQRLQLAQKLQQQSMMGQVSMQQQQQSMMGQVSIQQQQQSSVGQASLISQPQPPPTPQPGQPLLPKQQGLLGNQSGILVQQLSPQQQQGMLGHSMLQHQGPMGHQTPQRQVVLAPHQQRALGSQQQLAQQAQGMMGHRLLLSQQQRTLLSQQQQQSSLAQHQALLGQGQSAQSGFLGQAQATQQGMLGQGQPGILGQGQATQQGMLGQGQPGVLGQAQVTQSAFLAQGQPGTLAQGQATQTGILSSGLSTKSLQQFVQHGTLSQSLHLSQGVQPSTPHQGLAGKEQQGAAEAPAVPPQEGTEGSGQPHRSKMGSQDLGGQLQAGTQEQPGMANLGTEQHGEQQKQPPELGLQQSTLTSLQLRMQQQQNSLLHQPLQSHPPVVGTLRPEPSEQQHLDATQGPHLLAQQTEQAQSIMVQQQRIVGQGLEQPSKSLAGQQRLQSPVGQPKAPGPMAPHQQSMMVSQQQQSMMVQHPSPQQQQSMMVQHPSPQQQQSMMVQHPSPQQQQQSMMVQHQLPQQQQPQSMMVQQPSPQQQQPNMMVQHPQQQQSMMVQHQMPQQQQLQSMMVQQKQQQGMMVQHSLPQQQQQQGMLVQQQQGMLVQHPSSQQQQQQGMLVQHASPHTQSLLSSPMIRAQLQSVISKNPQLRHLTPQQQQQLQAILVQRHQQSLLQQSQALRQAGAFPGQAQALAERGQSAPQHPTLPGSAIRQPPPSTGFQQAFTAVPQSQLAVGTSQQQGVPRFPTPSAASVPSVQQHPSPQEPKRPSPPLQTKSSEERLMPTQNSLQPTTPKPAPDPAPPGQSIEGTPSPWTAEGPSKDSVNGQVVPSPPAGGSAPQLCMPPHISIKQEPREEVSQCALGSGMQAVKREANGDPIPSVVTTPAPTSSLLLAGARSEAGHLLLQKLLRAKNVALASQRTAEVNGHVDAKLAGTEGRLQAVPTAREDSSASKKPPVPKAKRAQKGNERLANSRKKLRKEEGVKASEALMKQLKQELSLLPLMEPTITANFNLFAPFGSSPINGKSQLKGSFGSAALDSVPDYYSQLLTKVRLMPTLPPSMLQGSSEHAQSQ</sequence>
<comment type="subcellular location">
    <subcellularLocation>
        <location evidence="1">Nucleus</location>
    </subcellularLocation>
</comment>
<evidence type="ECO:0000256" key="1">
    <source>
        <dbReference type="ARBA" id="ARBA00004123"/>
    </source>
</evidence>
<evidence type="ECO:0000256" key="7">
    <source>
        <dbReference type="ARBA" id="ARBA00023163"/>
    </source>
</evidence>
<feature type="compositionally biased region" description="Low complexity" evidence="10">
    <location>
        <begin position="1839"/>
        <end position="1889"/>
    </location>
</feature>
<evidence type="ECO:0000256" key="3">
    <source>
        <dbReference type="ARBA" id="ARBA00022737"/>
    </source>
</evidence>
<evidence type="ECO:0000256" key="5">
    <source>
        <dbReference type="ARBA" id="ARBA00022833"/>
    </source>
</evidence>
<feature type="compositionally biased region" description="Polar residues" evidence="10">
    <location>
        <begin position="2096"/>
        <end position="2119"/>
    </location>
</feature>
<dbReference type="PANTHER" id="PTHR45888:SF5">
    <property type="entry name" value="D4, ISOFORM A"/>
    <property type="match status" value="1"/>
</dbReference>
<evidence type="ECO:0000313" key="12">
    <source>
        <dbReference type="Proteomes" id="UP000694392"/>
    </source>
</evidence>
<feature type="region of interest" description="Disordered" evidence="10">
    <location>
        <begin position="1415"/>
        <end position="1454"/>
    </location>
</feature>
<evidence type="ECO:0000256" key="10">
    <source>
        <dbReference type="SAM" id="MobiDB-lite"/>
    </source>
</evidence>
<feature type="compositionally biased region" description="Polar residues" evidence="10">
    <location>
        <begin position="99"/>
        <end position="109"/>
    </location>
</feature>
<dbReference type="Ensembl" id="ENSSPUT00000020975.1">
    <property type="protein sequence ID" value="ENSSPUP00000019690.1"/>
    <property type="gene ID" value="ENSSPUG00000015176.1"/>
</dbReference>
<dbReference type="Proteomes" id="UP000694392">
    <property type="component" value="Unplaced"/>
</dbReference>
<feature type="compositionally biased region" description="Polar residues" evidence="10">
    <location>
        <begin position="2127"/>
        <end position="2137"/>
    </location>
</feature>
<feature type="compositionally biased region" description="Polar residues" evidence="10">
    <location>
        <begin position="1"/>
        <end position="10"/>
    </location>
</feature>
<evidence type="ECO:0000256" key="8">
    <source>
        <dbReference type="ARBA" id="ARBA00023242"/>
    </source>
</evidence>
<accession>A0A8D0H7K8</accession>
<feature type="region of interest" description="Disordered" evidence="10">
    <location>
        <begin position="1"/>
        <end position="328"/>
    </location>
</feature>
<feature type="region of interest" description="Disordered" evidence="10">
    <location>
        <begin position="1759"/>
        <end position="1779"/>
    </location>
</feature>
<keyword evidence="7" id="KW-0804">Transcription</keyword>
<feature type="region of interest" description="Disordered" evidence="10">
    <location>
        <begin position="347"/>
        <end position="368"/>
    </location>
</feature>
<evidence type="ECO:0000313" key="11">
    <source>
        <dbReference type="Ensembl" id="ENSSPUP00000019690.1"/>
    </source>
</evidence>
<feature type="compositionally biased region" description="Low complexity" evidence="10">
    <location>
        <begin position="74"/>
        <end position="96"/>
    </location>
</feature>
<keyword evidence="6" id="KW-0805">Transcription regulation</keyword>
<feature type="compositionally biased region" description="Polar residues" evidence="10">
    <location>
        <begin position="1652"/>
        <end position="1663"/>
    </location>
</feature>
<feature type="compositionally biased region" description="Gly residues" evidence="10">
    <location>
        <begin position="1572"/>
        <end position="1581"/>
    </location>
</feature>
<feature type="region of interest" description="Disordered" evidence="10">
    <location>
        <begin position="568"/>
        <end position="695"/>
    </location>
</feature>
<dbReference type="GO" id="GO:0008270">
    <property type="term" value="F:zinc ion binding"/>
    <property type="evidence" value="ECO:0007669"/>
    <property type="project" value="UniProtKB-KW"/>
</dbReference>
<feature type="region of interest" description="Disordered" evidence="10">
    <location>
        <begin position="2064"/>
        <end position="2232"/>
    </location>
</feature>
<feature type="region of interest" description="Disordered" evidence="10">
    <location>
        <begin position="381"/>
        <end position="460"/>
    </location>
</feature>
<feature type="compositionally biased region" description="Pro residues" evidence="10">
    <location>
        <begin position="2170"/>
        <end position="2180"/>
    </location>
</feature>
<protein>
    <submittedName>
        <fullName evidence="11">Uncharacterized protein</fullName>
    </submittedName>
</protein>
<feature type="region of interest" description="Disordered" evidence="10">
    <location>
        <begin position="1652"/>
        <end position="1733"/>
    </location>
</feature>
<feature type="compositionally biased region" description="Pro residues" evidence="10">
    <location>
        <begin position="41"/>
        <end position="57"/>
    </location>
</feature>
<reference evidence="11" key="2">
    <citation type="submission" date="2025-09" db="UniProtKB">
        <authorList>
            <consortium name="Ensembl"/>
        </authorList>
    </citation>
    <scope>IDENTIFICATION</scope>
</reference>
<dbReference type="GO" id="GO:0005634">
    <property type="term" value="C:nucleus"/>
    <property type="evidence" value="ECO:0007669"/>
    <property type="project" value="UniProtKB-SubCell"/>
</dbReference>
<feature type="compositionally biased region" description="Low complexity" evidence="10">
    <location>
        <begin position="1334"/>
        <end position="1343"/>
    </location>
</feature>
<feature type="region of interest" description="Disordered" evidence="10">
    <location>
        <begin position="1149"/>
        <end position="1177"/>
    </location>
</feature>
<feature type="region of interest" description="Disordered" evidence="10">
    <location>
        <begin position="2313"/>
        <end position="2360"/>
    </location>
</feature>
<feature type="region of interest" description="Disordered" evidence="10">
    <location>
        <begin position="1817"/>
        <end position="1889"/>
    </location>
</feature>
<feature type="region of interest" description="Disordered" evidence="10">
    <location>
        <begin position="746"/>
        <end position="808"/>
    </location>
</feature>
<evidence type="ECO:0000256" key="4">
    <source>
        <dbReference type="ARBA" id="ARBA00022771"/>
    </source>
</evidence>
<name>A0A8D0H7K8_SPHPU</name>
<feature type="compositionally biased region" description="Pro residues" evidence="10">
    <location>
        <begin position="1436"/>
        <end position="1447"/>
    </location>
</feature>
<feature type="compositionally biased region" description="Low complexity" evidence="10">
    <location>
        <begin position="1415"/>
        <end position="1429"/>
    </location>
</feature>
<keyword evidence="3" id="KW-0677">Repeat</keyword>